<name>S8BYF2_9LAMI</name>
<dbReference type="PANTHER" id="PTHR35287:SF1">
    <property type="entry name" value="SI:ZFOS-911D5.4"/>
    <property type="match status" value="1"/>
</dbReference>
<protein>
    <recommendedName>
        <fullName evidence="1">NERD domain-containing protein</fullName>
    </recommendedName>
</protein>
<evidence type="ECO:0000259" key="1">
    <source>
        <dbReference type="PROSITE" id="PS50965"/>
    </source>
</evidence>
<organism evidence="2 3">
    <name type="scientific">Genlisea aurea</name>
    <dbReference type="NCBI Taxonomy" id="192259"/>
    <lineage>
        <taxon>Eukaryota</taxon>
        <taxon>Viridiplantae</taxon>
        <taxon>Streptophyta</taxon>
        <taxon>Embryophyta</taxon>
        <taxon>Tracheophyta</taxon>
        <taxon>Spermatophyta</taxon>
        <taxon>Magnoliopsida</taxon>
        <taxon>eudicotyledons</taxon>
        <taxon>Gunneridae</taxon>
        <taxon>Pentapetalae</taxon>
        <taxon>asterids</taxon>
        <taxon>lamiids</taxon>
        <taxon>Lamiales</taxon>
        <taxon>Lentibulariaceae</taxon>
        <taxon>Genlisea</taxon>
    </lineage>
</organism>
<dbReference type="OrthoDB" id="1874403at2759"/>
<evidence type="ECO:0000313" key="2">
    <source>
        <dbReference type="EMBL" id="EPS59409.1"/>
    </source>
</evidence>
<proteinExistence type="predicted"/>
<dbReference type="Pfam" id="PF08378">
    <property type="entry name" value="NERD"/>
    <property type="match status" value="1"/>
</dbReference>
<evidence type="ECO:0000313" key="3">
    <source>
        <dbReference type="Proteomes" id="UP000015453"/>
    </source>
</evidence>
<accession>S8BYF2</accession>
<gene>
    <name evidence="2" type="ORF">M569_15399</name>
</gene>
<dbReference type="PROSITE" id="PS50965">
    <property type="entry name" value="NERD"/>
    <property type="match status" value="1"/>
</dbReference>
<feature type="non-terminal residue" evidence="2">
    <location>
        <position position="281"/>
    </location>
</feature>
<dbReference type="PANTHER" id="PTHR35287">
    <property type="entry name" value="SI:ZFOS-911D5.4"/>
    <property type="match status" value="1"/>
</dbReference>
<dbReference type="Proteomes" id="UP000015453">
    <property type="component" value="Unassembled WGS sequence"/>
</dbReference>
<sequence length="281" mass="31817">MWVALACGFALFYVIKNFFFEDDTLLDVDSEHANAIFAVAKRLERLYHGSKVYVGVQIPDPDSASRQNIDLVLVTDQEAAVISVKNICGFISTDKDGNWLCTDGKHSKPQFITDPVTETKRLVSILEDYLERRGVPVPEGYLSCKVICPNPKFQSVPSESFPAEVITYDQWSKLKPDQKHSYYTGWIKGIFSGGKAKVQESFFDELNGVLGTAPISDRIELKGGRYVLGEFLEFKGKQEDVQALRKIRRSKVSRVNVQKISMFGLGEIHRVTRLFFGEIYR</sequence>
<dbReference type="AlphaFoldDB" id="S8BYF2"/>
<comment type="caution">
    <text evidence="2">The sequence shown here is derived from an EMBL/GenBank/DDBJ whole genome shotgun (WGS) entry which is preliminary data.</text>
</comment>
<dbReference type="InterPro" id="IPR011528">
    <property type="entry name" value="NERD"/>
</dbReference>
<feature type="domain" description="NERD" evidence="1">
    <location>
        <begin position="31"/>
        <end position="149"/>
    </location>
</feature>
<reference evidence="2 3" key="1">
    <citation type="journal article" date="2013" name="BMC Genomics">
        <title>The miniature genome of a carnivorous plant Genlisea aurea contains a low number of genes and short non-coding sequences.</title>
        <authorList>
            <person name="Leushkin E.V."/>
            <person name="Sutormin R.A."/>
            <person name="Nabieva E.R."/>
            <person name="Penin A.A."/>
            <person name="Kondrashov A.S."/>
            <person name="Logacheva M.D."/>
        </authorList>
    </citation>
    <scope>NUCLEOTIDE SEQUENCE [LARGE SCALE GENOMIC DNA]</scope>
</reference>
<dbReference type="EMBL" id="AUSU01008384">
    <property type="protein sequence ID" value="EPS59409.1"/>
    <property type="molecule type" value="Genomic_DNA"/>
</dbReference>
<keyword evidence="3" id="KW-1185">Reference proteome</keyword>